<feature type="domain" description="Wbp11/ELF5/Saf1 N-terminal" evidence="1">
    <location>
        <begin position="16"/>
        <end position="75"/>
    </location>
</feature>
<dbReference type="AlphaFoldDB" id="A0A9P6W4Y0"/>
<dbReference type="Proteomes" id="UP000750334">
    <property type="component" value="Unassembled WGS sequence"/>
</dbReference>
<reference evidence="2 3" key="1">
    <citation type="submission" date="2020-11" db="EMBL/GenBank/DDBJ databases">
        <title>Kefir isolates.</title>
        <authorList>
            <person name="Marcisauskas S."/>
            <person name="Kim Y."/>
            <person name="Blasche S."/>
        </authorList>
    </citation>
    <scope>NUCLEOTIDE SEQUENCE [LARGE SCALE GENOMIC DNA]</scope>
    <source>
        <strain evidence="2 3">OG2</strain>
    </source>
</reference>
<proteinExistence type="predicted"/>
<accession>A0A9P6W4Y0</accession>
<comment type="caution">
    <text evidence="2">The sequence shown here is derived from an EMBL/GenBank/DDBJ whole genome shotgun (WGS) entry which is preliminary data.</text>
</comment>
<name>A0A9P6W4Y0_MAUEX</name>
<dbReference type="Pfam" id="PF12622">
    <property type="entry name" value="NpwBP"/>
    <property type="match status" value="1"/>
</dbReference>
<evidence type="ECO:0000259" key="1">
    <source>
        <dbReference type="Pfam" id="PF09429"/>
    </source>
</evidence>
<dbReference type="InterPro" id="IPR019007">
    <property type="entry name" value="Wbp11/ELF5/Saf1_N"/>
</dbReference>
<dbReference type="OrthoDB" id="4041945at2759"/>
<protein>
    <submittedName>
        <fullName evidence="2">Altered inheritance of mitochondria protein 4</fullName>
    </submittedName>
</protein>
<dbReference type="GO" id="GO:0006396">
    <property type="term" value="P:RNA processing"/>
    <property type="evidence" value="ECO:0007669"/>
    <property type="project" value="InterPro"/>
</dbReference>
<keyword evidence="3" id="KW-1185">Reference proteome</keyword>
<organism evidence="2 3">
    <name type="scientific">Maudiozyma exigua</name>
    <name type="common">Yeast</name>
    <name type="synonym">Kazachstania exigua</name>
    <dbReference type="NCBI Taxonomy" id="34358"/>
    <lineage>
        <taxon>Eukaryota</taxon>
        <taxon>Fungi</taxon>
        <taxon>Dikarya</taxon>
        <taxon>Ascomycota</taxon>
        <taxon>Saccharomycotina</taxon>
        <taxon>Saccharomycetes</taxon>
        <taxon>Saccharomycetales</taxon>
        <taxon>Saccharomycetaceae</taxon>
        <taxon>Maudiozyma</taxon>
    </lineage>
</organism>
<evidence type="ECO:0000313" key="3">
    <source>
        <dbReference type="Proteomes" id="UP000750334"/>
    </source>
</evidence>
<dbReference type="Pfam" id="PF09429">
    <property type="entry name" value="Wbp11"/>
    <property type="match status" value="1"/>
</dbReference>
<gene>
    <name evidence="2" type="primary">AIM4</name>
    <name evidence="2" type="ORF">C6P45_000699</name>
</gene>
<dbReference type="EMBL" id="PUHR01000125">
    <property type="protein sequence ID" value="KAG0664085.1"/>
    <property type="molecule type" value="Genomic_DNA"/>
</dbReference>
<sequence length="147" mass="17433">MNIGDYVSLLRTFIDKRQKKKDQERNKELRKNNRIQKLRNVSRSRFQSQIDNLQGKPDLSKKEQLQLDKLKDDLDFMVRNNIRKVEKDNNSEDNDVLGDKSIFYDPDWNIDGVAPPGCRNVRYNEPTFVRRTKIQPRTEGLSDIRLP</sequence>
<evidence type="ECO:0000313" key="2">
    <source>
        <dbReference type="EMBL" id="KAG0664085.1"/>
    </source>
</evidence>